<reference evidence="5 6" key="1">
    <citation type="journal article" date="2012" name="Genome Biol.">
        <title>Sequencing three crocodilian genomes to illuminate the evolution of archosaurs and amniotes.</title>
        <authorList>
            <person name="St John J.A."/>
            <person name="Braun E.L."/>
            <person name="Isberg S.R."/>
            <person name="Miles L.G."/>
            <person name="Chong A.Y."/>
            <person name="Gongora J."/>
            <person name="Dalzell P."/>
            <person name="Moran C."/>
            <person name="Bed'hom B."/>
            <person name="Abzhanov A."/>
            <person name="Burgess S.C."/>
            <person name="Cooksey A.M."/>
            <person name="Castoe T.A."/>
            <person name="Crawford N.G."/>
            <person name="Densmore L.D."/>
            <person name="Drew J.C."/>
            <person name="Edwards S.V."/>
            <person name="Faircloth B.C."/>
            <person name="Fujita M.K."/>
            <person name="Greenwold M.J."/>
            <person name="Hoffmann F.G."/>
            <person name="Howard J.M."/>
            <person name="Iguchi T."/>
            <person name="Janes D.E."/>
            <person name="Khan S.Y."/>
            <person name="Kohno S."/>
            <person name="de Koning A.J."/>
            <person name="Lance S.L."/>
            <person name="McCarthy F.M."/>
            <person name="McCormack J.E."/>
            <person name="Merchant M.E."/>
            <person name="Peterson D.G."/>
            <person name="Pollock D.D."/>
            <person name="Pourmand N."/>
            <person name="Raney B.J."/>
            <person name="Roessler K.A."/>
            <person name="Sanford J.R."/>
            <person name="Sawyer R.H."/>
            <person name="Schmidt C.J."/>
            <person name="Triplett E.W."/>
            <person name="Tuberville T.D."/>
            <person name="Venegas-Anaya M."/>
            <person name="Howard J.T."/>
            <person name="Jarvis E.D."/>
            <person name="Guillette L.J.Jr."/>
            <person name="Glenn T.C."/>
            <person name="Green R.E."/>
            <person name="Ray D.A."/>
        </authorList>
    </citation>
    <scope>NUCLEOTIDE SEQUENCE [LARGE SCALE GENOMIC DNA]</scope>
    <source>
        <strain evidence="5">KSC_2009_1</strain>
    </source>
</reference>
<dbReference type="InterPro" id="IPR036179">
    <property type="entry name" value="Ig-like_dom_sf"/>
</dbReference>
<organism evidence="5 6">
    <name type="scientific">Alligator mississippiensis</name>
    <name type="common">American alligator</name>
    <dbReference type="NCBI Taxonomy" id="8496"/>
    <lineage>
        <taxon>Eukaryota</taxon>
        <taxon>Metazoa</taxon>
        <taxon>Chordata</taxon>
        <taxon>Craniata</taxon>
        <taxon>Vertebrata</taxon>
        <taxon>Euteleostomi</taxon>
        <taxon>Archelosauria</taxon>
        <taxon>Archosauria</taxon>
        <taxon>Crocodylia</taxon>
        <taxon>Alligatoridae</taxon>
        <taxon>Alligatorinae</taxon>
        <taxon>Alligator</taxon>
    </lineage>
</organism>
<sequence length="125" mass="13794">MKGLHGVSSMGLKASSPTSKPGHFQNLSVGSDYVEQPPFLMGVSGASPILHCELKEAIYLYMYWYRQQAGRELQVLIYSAGDGSGYNFTAEPMTANRRGNNWTLTWKSLSHLDSAVYYCACSDAQ</sequence>
<keyword evidence="1" id="KW-0732">Signal</keyword>
<evidence type="ECO:0000256" key="2">
    <source>
        <dbReference type="ARBA" id="ARBA00022859"/>
    </source>
</evidence>
<name>A0A151NL44_ALLMI</name>
<dbReference type="InterPro" id="IPR013106">
    <property type="entry name" value="Ig_V-set"/>
</dbReference>
<evidence type="ECO:0000313" key="6">
    <source>
        <dbReference type="Proteomes" id="UP000050525"/>
    </source>
</evidence>
<keyword evidence="6" id="KW-1185">Reference proteome</keyword>
<dbReference type="PANTHER" id="PTHR23268">
    <property type="entry name" value="T-CELL RECEPTOR BETA CHAIN"/>
    <property type="match status" value="1"/>
</dbReference>
<accession>A0A151NL44</accession>
<proteinExistence type="predicted"/>
<dbReference type="GO" id="GO:0007166">
    <property type="term" value="P:cell surface receptor signaling pathway"/>
    <property type="evidence" value="ECO:0007669"/>
    <property type="project" value="TreeGrafter"/>
</dbReference>
<dbReference type="Gene3D" id="2.60.40.10">
    <property type="entry name" value="Immunoglobulins"/>
    <property type="match status" value="1"/>
</dbReference>
<gene>
    <name evidence="5" type="ORF">Y1Q_0015261</name>
</gene>
<dbReference type="InterPro" id="IPR013783">
    <property type="entry name" value="Ig-like_fold"/>
</dbReference>
<dbReference type="AlphaFoldDB" id="A0A151NL44"/>
<protein>
    <recommendedName>
        <fullName evidence="4">Immunoglobulin V-set domain-containing protein</fullName>
    </recommendedName>
</protein>
<evidence type="ECO:0000313" key="5">
    <source>
        <dbReference type="EMBL" id="KYO37526.1"/>
    </source>
</evidence>
<dbReference type="SMART" id="SM00406">
    <property type="entry name" value="IGv"/>
    <property type="match status" value="1"/>
</dbReference>
<dbReference type="GO" id="GO:0005886">
    <property type="term" value="C:plasma membrane"/>
    <property type="evidence" value="ECO:0007669"/>
    <property type="project" value="TreeGrafter"/>
</dbReference>
<dbReference type="SUPFAM" id="SSF48726">
    <property type="entry name" value="Immunoglobulin"/>
    <property type="match status" value="1"/>
</dbReference>
<feature type="region of interest" description="Disordered" evidence="3">
    <location>
        <begin position="1"/>
        <end position="21"/>
    </location>
</feature>
<comment type="caution">
    <text evidence="5">The sequence shown here is derived from an EMBL/GenBank/DDBJ whole genome shotgun (WGS) entry which is preliminary data.</text>
</comment>
<dbReference type="Proteomes" id="UP000050525">
    <property type="component" value="Unassembled WGS sequence"/>
</dbReference>
<evidence type="ECO:0000256" key="3">
    <source>
        <dbReference type="SAM" id="MobiDB-lite"/>
    </source>
</evidence>
<evidence type="ECO:0000259" key="4">
    <source>
        <dbReference type="SMART" id="SM00406"/>
    </source>
</evidence>
<dbReference type="EMBL" id="AKHW03002692">
    <property type="protein sequence ID" value="KYO37526.1"/>
    <property type="molecule type" value="Genomic_DNA"/>
</dbReference>
<feature type="domain" description="Immunoglobulin V-set" evidence="4">
    <location>
        <begin position="47"/>
        <end position="121"/>
    </location>
</feature>
<dbReference type="Pfam" id="PF07686">
    <property type="entry name" value="V-set"/>
    <property type="match status" value="1"/>
</dbReference>
<dbReference type="GO" id="GO:0002376">
    <property type="term" value="P:immune system process"/>
    <property type="evidence" value="ECO:0007669"/>
    <property type="project" value="UniProtKB-KW"/>
</dbReference>
<dbReference type="InterPro" id="IPR050413">
    <property type="entry name" value="TCR_beta_variable"/>
</dbReference>
<keyword evidence="2" id="KW-0391">Immunity</keyword>
<evidence type="ECO:0000256" key="1">
    <source>
        <dbReference type="ARBA" id="ARBA00022729"/>
    </source>
</evidence>